<evidence type="ECO:0000259" key="1">
    <source>
        <dbReference type="Pfam" id="PF21788"/>
    </source>
</evidence>
<feature type="domain" description="Transposable element P transposase-like GTP-binding insertion" evidence="1">
    <location>
        <begin position="5"/>
        <end position="67"/>
    </location>
</feature>
<dbReference type="Pfam" id="PF21788">
    <property type="entry name" value="TNP-like_GBD"/>
    <property type="match status" value="1"/>
</dbReference>
<name>A0AAV0WLH6_9HEMI</name>
<dbReference type="AlphaFoldDB" id="A0AAV0WLH6"/>
<organism evidence="2 3">
    <name type="scientific">Macrosiphum euphorbiae</name>
    <name type="common">potato aphid</name>
    <dbReference type="NCBI Taxonomy" id="13131"/>
    <lineage>
        <taxon>Eukaryota</taxon>
        <taxon>Metazoa</taxon>
        <taxon>Ecdysozoa</taxon>
        <taxon>Arthropoda</taxon>
        <taxon>Hexapoda</taxon>
        <taxon>Insecta</taxon>
        <taxon>Pterygota</taxon>
        <taxon>Neoptera</taxon>
        <taxon>Paraneoptera</taxon>
        <taxon>Hemiptera</taxon>
        <taxon>Sternorrhyncha</taxon>
        <taxon>Aphidomorpha</taxon>
        <taxon>Aphidoidea</taxon>
        <taxon>Aphididae</taxon>
        <taxon>Macrosiphini</taxon>
        <taxon>Macrosiphum</taxon>
    </lineage>
</organism>
<keyword evidence="3" id="KW-1185">Reference proteome</keyword>
<proteinExistence type="predicted"/>
<dbReference type="EMBL" id="CARXXK010000002">
    <property type="protein sequence ID" value="CAI6356487.1"/>
    <property type="molecule type" value="Genomic_DNA"/>
</dbReference>
<gene>
    <name evidence="2" type="ORF">MEUPH1_LOCUS12217</name>
</gene>
<sequence>MLPRLTDNHVVRHKISKMKVKCATQVFSQRVSAVMNFLASKNIIESNAFDTAKLFLFFDQLFNSLNGSLS</sequence>
<evidence type="ECO:0000313" key="2">
    <source>
        <dbReference type="EMBL" id="CAI6356487.1"/>
    </source>
</evidence>
<reference evidence="2 3" key="1">
    <citation type="submission" date="2023-01" db="EMBL/GenBank/DDBJ databases">
        <authorList>
            <person name="Whitehead M."/>
        </authorList>
    </citation>
    <scope>NUCLEOTIDE SEQUENCE [LARGE SCALE GENOMIC DNA]</scope>
</reference>
<comment type="caution">
    <text evidence="2">The sequence shown here is derived from an EMBL/GenBank/DDBJ whole genome shotgun (WGS) entry which is preliminary data.</text>
</comment>
<dbReference type="InterPro" id="IPR048366">
    <property type="entry name" value="TNP-like_GBD"/>
</dbReference>
<protein>
    <recommendedName>
        <fullName evidence="1">Transposable element P transposase-like GTP-binding insertion domain-containing protein</fullName>
    </recommendedName>
</protein>
<accession>A0AAV0WLH6</accession>
<dbReference type="Proteomes" id="UP001160148">
    <property type="component" value="Unassembled WGS sequence"/>
</dbReference>
<evidence type="ECO:0000313" key="3">
    <source>
        <dbReference type="Proteomes" id="UP001160148"/>
    </source>
</evidence>